<evidence type="ECO:0000256" key="6">
    <source>
        <dbReference type="ARBA" id="ARBA00023136"/>
    </source>
</evidence>
<proteinExistence type="inferred from homology"/>
<dbReference type="SUPFAM" id="SSF52540">
    <property type="entry name" value="P-loop containing nucleoside triphosphate hydrolases"/>
    <property type="match status" value="1"/>
</dbReference>
<dbReference type="STRING" id="7574.A0A1S3JX44"/>
<evidence type="ECO:0000256" key="3">
    <source>
        <dbReference type="ARBA" id="ARBA00022481"/>
    </source>
</evidence>
<dbReference type="GO" id="GO:0005525">
    <property type="term" value="F:GTP binding"/>
    <property type="evidence" value="ECO:0007669"/>
    <property type="project" value="UniProtKB-KW"/>
</dbReference>
<keyword evidence="7" id="KW-0449">Lipoprotein</keyword>
<reference evidence="11" key="1">
    <citation type="submission" date="2025-08" db="UniProtKB">
        <authorList>
            <consortium name="RefSeq"/>
        </authorList>
    </citation>
    <scope>IDENTIFICATION</scope>
    <source>
        <tissue evidence="11">Gonads</tissue>
    </source>
</reference>
<evidence type="ECO:0000256" key="2">
    <source>
        <dbReference type="ARBA" id="ARBA00022475"/>
    </source>
</evidence>
<evidence type="ECO:0000256" key="9">
    <source>
        <dbReference type="ARBA" id="ARBA00038061"/>
    </source>
</evidence>
<keyword evidence="6" id="KW-0472">Membrane</keyword>
<dbReference type="GO" id="GO:0005886">
    <property type="term" value="C:plasma membrane"/>
    <property type="evidence" value="ECO:0007669"/>
    <property type="project" value="UniProtKB-SubCell"/>
</dbReference>
<organism evidence="10 11">
    <name type="scientific">Lingula anatina</name>
    <name type="common">Brachiopod</name>
    <name type="synonym">Lingula unguis</name>
    <dbReference type="NCBI Taxonomy" id="7574"/>
    <lineage>
        <taxon>Eukaryota</taxon>
        <taxon>Metazoa</taxon>
        <taxon>Spiralia</taxon>
        <taxon>Lophotrochozoa</taxon>
        <taxon>Brachiopoda</taxon>
        <taxon>Linguliformea</taxon>
        <taxon>Lingulata</taxon>
        <taxon>Lingulida</taxon>
        <taxon>Linguloidea</taxon>
        <taxon>Lingulidae</taxon>
        <taxon>Lingula</taxon>
    </lineage>
</organism>
<dbReference type="KEGG" id="lak:106176954"/>
<dbReference type="GeneID" id="106176954"/>
<evidence type="ECO:0000313" key="11">
    <source>
        <dbReference type="RefSeq" id="XP_013415000.1"/>
    </source>
</evidence>
<keyword evidence="2" id="KW-1003">Cell membrane</keyword>
<evidence type="ECO:0000256" key="7">
    <source>
        <dbReference type="ARBA" id="ARBA00023288"/>
    </source>
</evidence>
<name>A0A1S3JX44_LINAN</name>
<comment type="similarity">
    <text evidence="9">Belongs to the small GTPase superfamily. RasD family.</text>
</comment>
<accession>A0A1S3JX44</accession>
<dbReference type="PANTHER" id="PTHR46149">
    <property type="entry name" value="MIP08469P"/>
    <property type="match status" value="1"/>
</dbReference>
<sequence length="205" mass="22747">MPQSQIFHRLSSKRTWEGTKPRSQCHRGQHDKQHFNVVFLGAAKVGKSSIVSRLRGGPLSEVYVPTVEDCHRLVYLNHGEEMVIDVIDTAGYYSFPAMKKLNISNGDAFVLVYSVDDNSSFEEVRKLRQVILDAKNASNVPIVIVGNKSDLAGKDAVIGLSRKISELTASVDWGNIHLKASAKQNNNISQIIMELLTLCNAQKIN</sequence>
<dbReference type="Proteomes" id="UP000085678">
    <property type="component" value="Unplaced"/>
</dbReference>
<dbReference type="PROSITE" id="PS51421">
    <property type="entry name" value="RAS"/>
    <property type="match status" value="1"/>
</dbReference>
<dbReference type="PRINTS" id="PR00449">
    <property type="entry name" value="RASTRNSFRMNG"/>
</dbReference>
<dbReference type="InterPro" id="IPR027417">
    <property type="entry name" value="P-loop_NTPase"/>
</dbReference>
<evidence type="ECO:0000313" key="10">
    <source>
        <dbReference type="Proteomes" id="UP000085678"/>
    </source>
</evidence>
<dbReference type="Pfam" id="PF00071">
    <property type="entry name" value="Ras"/>
    <property type="match status" value="1"/>
</dbReference>
<keyword evidence="10" id="KW-1185">Reference proteome</keyword>
<evidence type="ECO:0000256" key="5">
    <source>
        <dbReference type="ARBA" id="ARBA00023134"/>
    </source>
</evidence>
<evidence type="ECO:0000256" key="4">
    <source>
        <dbReference type="ARBA" id="ARBA00022741"/>
    </source>
</evidence>
<dbReference type="OrthoDB" id="265044at2759"/>
<dbReference type="GO" id="GO:0003924">
    <property type="term" value="F:GTPase activity"/>
    <property type="evidence" value="ECO:0007669"/>
    <property type="project" value="InterPro"/>
</dbReference>
<evidence type="ECO:0000256" key="8">
    <source>
        <dbReference type="ARBA" id="ARBA00023289"/>
    </source>
</evidence>
<protein>
    <submittedName>
        <fullName evidence="11">GTP-binding protein Rhes-like</fullName>
    </submittedName>
</protein>
<dbReference type="FunFam" id="3.40.50.300:FF:000475">
    <property type="entry name" value="GTP-binding protein Rhes"/>
    <property type="match status" value="1"/>
</dbReference>
<dbReference type="SMART" id="SM00174">
    <property type="entry name" value="RHO"/>
    <property type="match status" value="1"/>
</dbReference>
<keyword evidence="4" id="KW-0547">Nucleotide-binding</keyword>
<dbReference type="InterPro" id="IPR001806">
    <property type="entry name" value="Small_GTPase"/>
</dbReference>
<evidence type="ECO:0000256" key="1">
    <source>
        <dbReference type="ARBA" id="ARBA00004193"/>
    </source>
</evidence>
<dbReference type="AlphaFoldDB" id="A0A1S3JX44"/>
<gene>
    <name evidence="11" type="primary">LOC106176954</name>
</gene>
<comment type="subcellular location">
    <subcellularLocation>
        <location evidence="1">Cell membrane</location>
        <topology evidence="1">Lipid-anchor</topology>
    </subcellularLocation>
</comment>
<dbReference type="RefSeq" id="XP_013415000.1">
    <property type="nucleotide sequence ID" value="XM_013559546.1"/>
</dbReference>
<dbReference type="InterPro" id="IPR052236">
    <property type="entry name" value="Small_GTPase_RasD"/>
</dbReference>
<keyword evidence="3" id="KW-0488">Methylation</keyword>
<dbReference type="SMART" id="SM00175">
    <property type="entry name" value="RAB"/>
    <property type="match status" value="1"/>
</dbReference>
<dbReference type="SMART" id="SM00173">
    <property type="entry name" value="RAS"/>
    <property type="match status" value="1"/>
</dbReference>
<dbReference type="NCBIfam" id="TIGR00231">
    <property type="entry name" value="small_GTP"/>
    <property type="match status" value="1"/>
</dbReference>
<dbReference type="PROSITE" id="PS51419">
    <property type="entry name" value="RAB"/>
    <property type="match status" value="1"/>
</dbReference>
<keyword evidence="5" id="KW-0342">GTP-binding</keyword>
<keyword evidence="8" id="KW-0636">Prenylation</keyword>
<dbReference type="Gene3D" id="3.40.50.300">
    <property type="entry name" value="P-loop containing nucleotide triphosphate hydrolases"/>
    <property type="match status" value="1"/>
</dbReference>
<dbReference type="InParanoid" id="A0A1S3JX44"/>
<dbReference type="InterPro" id="IPR005225">
    <property type="entry name" value="Small_GTP-bd"/>
</dbReference>
<dbReference type="OMA" id="WLSPALC"/>